<evidence type="ECO:0000313" key="3">
    <source>
        <dbReference type="EMBL" id="MBD8505175.1"/>
    </source>
</evidence>
<dbReference type="Proteomes" id="UP000642993">
    <property type="component" value="Unassembled WGS sequence"/>
</dbReference>
<organism evidence="3 4">
    <name type="scientific">Lolliginicoccus lacisalsi</name>
    <dbReference type="NCBI Taxonomy" id="2742202"/>
    <lineage>
        <taxon>Bacteria</taxon>
        <taxon>Bacillati</taxon>
        <taxon>Actinomycetota</taxon>
        <taxon>Actinomycetes</taxon>
        <taxon>Mycobacteriales</taxon>
        <taxon>Hoyosellaceae</taxon>
        <taxon>Lolliginicoccus</taxon>
    </lineage>
</organism>
<dbReference type="Pfam" id="PF20789">
    <property type="entry name" value="4HBT_3C"/>
    <property type="match status" value="1"/>
</dbReference>
<dbReference type="InterPro" id="IPR029069">
    <property type="entry name" value="HotDog_dom_sf"/>
</dbReference>
<dbReference type="RefSeq" id="WP_192037646.1">
    <property type="nucleotide sequence ID" value="NZ_JACYWE010000001.1"/>
</dbReference>
<accession>A0A927PJR6</accession>
<dbReference type="InterPro" id="IPR049450">
    <property type="entry name" value="ACOT8-like_C"/>
</dbReference>
<dbReference type="EMBL" id="JACYWE010000001">
    <property type="protein sequence ID" value="MBD8505175.1"/>
    <property type="molecule type" value="Genomic_DNA"/>
</dbReference>
<keyword evidence="4" id="KW-1185">Reference proteome</keyword>
<feature type="domain" description="Acyl-CoA thioesterase-like N-terminal HotDog" evidence="1">
    <location>
        <begin position="30"/>
        <end position="115"/>
    </location>
</feature>
<dbReference type="AlphaFoldDB" id="A0A927PJR6"/>
<evidence type="ECO:0000313" key="4">
    <source>
        <dbReference type="Proteomes" id="UP000642993"/>
    </source>
</evidence>
<reference evidence="3" key="1">
    <citation type="submission" date="2020-09" db="EMBL/GenBank/DDBJ databases">
        <title>Hoyosella lacisalsi sp. nov., a halotolerant actinobacterium isolated from soil of Lake Gudzhirganskoe.</title>
        <authorList>
            <person name="Yang Q."/>
            <person name="Guo P.Y."/>
            <person name="Liu S.W."/>
            <person name="Li F.N."/>
            <person name="Sun C.H."/>
        </authorList>
    </citation>
    <scope>NUCLEOTIDE SEQUENCE</scope>
    <source>
        <strain evidence="3">G463</strain>
    </source>
</reference>
<dbReference type="SUPFAM" id="SSF54637">
    <property type="entry name" value="Thioesterase/thiol ester dehydrase-isomerase"/>
    <property type="match status" value="1"/>
</dbReference>
<evidence type="ECO:0000259" key="1">
    <source>
        <dbReference type="Pfam" id="PF13622"/>
    </source>
</evidence>
<feature type="domain" description="Acyl-CoA thioesterase-like C-terminal" evidence="2">
    <location>
        <begin position="142"/>
        <end position="266"/>
    </location>
</feature>
<dbReference type="Pfam" id="PF13622">
    <property type="entry name" value="4HBT_3"/>
    <property type="match status" value="1"/>
</dbReference>
<sequence length="269" mass="29299">MMAQPFYLPLDGQDDTEWEHVQPTSSTVSVWSSSMQHGSPPAALLVRALERCGPRDDARLSRVAVDILGPIPLTECRVRASVTRPGTKVELLRAELEAKQDDGTFRAVATAQAWRLATADTSGSTIVHDEAMRHRDTGRDADPAKFFPPGYVHMVEWVLLNKPGGTGPGQFWGRPLVRLVGDEPMSPLQRLFAVVDSANGLGAKLDIRKWTYLNTDLTVHLYRQPVGDWVGVSAESSVGPDGIGMCAATLHDASGPLGRSAQTLLVRRR</sequence>
<evidence type="ECO:0000259" key="2">
    <source>
        <dbReference type="Pfam" id="PF20789"/>
    </source>
</evidence>
<comment type="caution">
    <text evidence="3">The sequence shown here is derived from an EMBL/GenBank/DDBJ whole genome shotgun (WGS) entry which is preliminary data.</text>
</comment>
<dbReference type="InterPro" id="IPR042171">
    <property type="entry name" value="Acyl-CoA_hotdog"/>
</dbReference>
<dbReference type="Gene3D" id="2.40.160.210">
    <property type="entry name" value="Acyl-CoA thioesterase, double hotdog domain"/>
    <property type="match status" value="1"/>
</dbReference>
<name>A0A927PJR6_9ACTN</name>
<protein>
    <submittedName>
        <fullName evidence="3">Thioesterase family protein</fullName>
    </submittedName>
</protein>
<dbReference type="InterPro" id="IPR049449">
    <property type="entry name" value="TesB_ACOT8-like_N"/>
</dbReference>
<proteinExistence type="predicted"/>
<gene>
    <name evidence="3" type="ORF">HT102_01550</name>
</gene>